<name>F3GR50_PSESJ</name>
<keyword evidence="1" id="KW-0255">Endonuclease</keyword>
<sequence>IEEAGTSFRVDLALFFYYVWENDIDFPEMQFNRQAATIAGQPF</sequence>
<feature type="non-terminal residue" evidence="1">
    <location>
        <position position="43"/>
    </location>
</feature>
<dbReference type="Proteomes" id="UP000004986">
    <property type="component" value="Unassembled WGS sequence"/>
</dbReference>
<keyword evidence="1" id="KW-0378">Hydrolase</keyword>
<dbReference type="EMBL" id="AEAI01004406">
    <property type="protein sequence ID" value="EGH49553.1"/>
    <property type="molecule type" value="Genomic_DNA"/>
</dbReference>
<evidence type="ECO:0000313" key="2">
    <source>
        <dbReference type="Proteomes" id="UP000004986"/>
    </source>
</evidence>
<dbReference type="AlphaFoldDB" id="F3GR50"/>
<gene>
    <name evidence="1" type="ORF">PSYPI_47101</name>
</gene>
<proteinExistence type="predicted"/>
<keyword evidence="2" id="KW-1185">Reference proteome</keyword>
<feature type="non-terminal residue" evidence="1">
    <location>
        <position position="1"/>
    </location>
</feature>
<dbReference type="GO" id="GO:0004519">
    <property type="term" value="F:endonuclease activity"/>
    <property type="evidence" value="ECO:0007669"/>
    <property type="project" value="UniProtKB-KW"/>
</dbReference>
<organism evidence="1 2">
    <name type="scientific">Pseudomonas syringae pv. pisi str. 1704B</name>
    <dbReference type="NCBI Taxonomy" id="629263"/>
    <lineage>
        <taxon>Bacteria</taxon>
        <taxon>Pseudomonadati</taxon>
        <taxon>Pseudomonadota</taxon>
        <taxon>Gammaproteobacteria</taxon>
        <taxon>Pseudomonadales</taxon>
        <taxon>Pseudomonadaceae</taxon>
        <taxon>Pseudomonas</taxon>
        <taxon>Pseudomonas syringae</taxon>
    </lineage>
</organism>
<keyword evidence="1" id="KW-0540">Nuclease</keyword>
<comment type="caution">
    <text evidence="1">The sequence shown here is derived from an EMBL/GenBank/DDBJ whole genome shotgun (WGS) entry which is preliminary data.</text>
</comment>
<reference evidence="1 2" key="1">
    <citation type="journal article" date="2011" name="PLoS Pathog.">
        <title>Dynamic evolution of pathogenicity revealed by sequencing and comparative genomics of 19 Pseudomonas syringae isolates.</title>
        <authorList>
            <person name="Baltrus D.A."/>
            <person name="Nishimura M.T."/>
            <person name="Romanchuk A."/>
            <person name="Chang J.H."/>
            <person name="Mukhtar M.S."/>
            <person name="Cherkis K."/>
            <person name="Roach J."/>
            <person name="Grant S.R."/>
            <person name="Jones C.D."/>
            <person name="Dangl J.L."/>
        </authorList>
    </citation>
    <scope>NUCLEOTIDE SEQUENCE [LARGE SCALE GENOMIC DNA]</scope>
    <source>
        <strain evidence="1 2">1704B</strain>
    </source>
</reference>
<dbReference type="HOGENOM" id="CLU_3244278_0_0_6"/>
<protein>
    <submittedName>
        <fullName evidence="1">Restriction endonuclease</fullName>
    </submittedName>
</protein>
<evidence type="ECO:0000313" key="1">
    <source>
        <dbReference type="EMBL" id="EGH49553.1"/>
    </source>
</evidence>
<accession>F3GR50</accession>